<accession>A0A652YHY4</accession>
<dbReference type="AlphaFoldDB" id="A0A652YHY4"/>
<feature type="chain" id="PRO_5039144997" evidence="1">
    <location>
        <begin position="28"/>
        <end position="113"/>
    </location>
</feature>
<dbReference type="Pfam" id="PF05305">
    <property type="entry name" value="DUF732"/>
    <property type="match status" value="1"/>
</dbReference>
<proteinExistence type="predicted"/>
<dbReference type="InterPro" id="IPR007969">
    <property type="entry name" value="DUF732"/>
</dbReference>
<organism evidence="3">
    <name type="scientific">Nocardia globerula</name>
    <dbReference type="NCBI Taxonomy" id="1818"/>
    <lineage>
        <taxon>Bacteria</taxon>
        <taxon>Bacillati</taxon>
        <taxon>Actinomycetota</taxon>
        <taxon>Actinomycetes</taxon>
        <taxon>Mycobacteriales</taxon>
        <taxon>Nocardiaceae</taxon>
        <taxon>Nocardia</taxon>
    </lineage>
</organism>
<evidence type="ECO:0000313" key="3">
    <source>
        <dbReference type="EMBL" id="TYQ00851.1"/>
    </source>
</evidence>
<keyword evidence="1" id="KW-0732">Signal</keyword>
<feature type="domain" description="DUF732" evidence="2">
    <location>
        <begin position="32"/>
        <end position="101"/>
    </location>
</feature>
<comment type="caution">
    <text evidence="3">The sequence shown here is derived from an EMBL/GenBank/DDBJ whole genome shotgun (WGS) entry which is preliminary data.</text>
</comment>
<gene>
    <name evidence="3" type="ORF">FNL38_11165</name>
</gene>
<protein>
    <submittedName>
        <fullName evidence="3">Uncharacterized protein DUF732</fullName>
    </submittedName>
</protein>
<sequence length="113" mass="11693">MSSVNHAKIVLAALAIGAALTACSTSATSSSDDATYLESLKGEDIAMSDDKLVDLGREVCDAIEGGKNLISLAMELQSENDALSPRQAGSVVGAATATYCVDFVRDKLIDNPK</sequence>
<dbReference type="EMBL" id="VNIQ01000011">
    <property type="protein sequence ID" value="TYQ00851.1"/>
    <property type="molecule type" value="Genomic_DNA"/>
</dbReference>
<feature type="signal peptide" evidence="1">
    <location>
        <begin position="1"/>
        <end position="27"/>
    </location>
</feature>
<reference evidence="3" key="1">
    <citation type="submission" date="2019-07" db="EMBL/GenBank/DDBJ databases">
        <title>Genomic Encyclopedia of Type Strains, Phase IV (KMG-IV): sequencing the most valuable type-strain genomes for metagenomic binning, comparative biology and taxonomic classification.</title>
        <authorList>
            <person name="Goeker M."/>
        </authorList>
    </citation>
    <scope>NUCLEOTIDE SEQUENCE</scope>
    <source>
        <strain evidence="3">DSM 44596</strain>
    </source>
</reference>
<evidence type="ECO:0000256" key="1">
    <source>
        <dbReference type="SAM" id="SignalP"/>
    </source>
</evidence>
<evidence type="ECO:0000259" key="2">
    <source>
        <dbReference type="Pfam" id="PF05305"/>
    </source>
</evidence>
<name>A0A652YHY4_NOCGL</name>